<dbReference type="OrthoDB" id="9790355at2"/>
<dbReference type="PANTHER" id="PTHR43080">
    <property type="entry name" value="CBS DOMAIN-CONTAINING PROTEIN CBSX3, MITOCHONDRIAL"/>
    <property type="match status" value="1"/>
</dbReference>
<evidence type="ECO:0000256" key="1">
    <source>
        <dbReference type="ARBA" id="ARBA00023122"/>
    </source>
</evidence>
<dbReference type="EMBL" id="FNCP01000021">
    <property type="protein sequence ID" value="SDH89053.1"/>
    <property type="molecule type" value="Genomic_DNA"/>
</dbReference>
<dbReference type="Proteomes" id="UP000198656">
    <property type="component" value="Unassembled WGS sequence"/>
</dbReference>
<dbReference type="AlphaFoldDB" id="A0A1G8G3M4"/>
<evidence type="ECO:0000313" key="5">
    <source>
        <dbReference type="Proteomes" id="UP000198656"/>
    </source>
</evidence>
<reference evidence="5" key="1">
    <citation type="submission" date="2016-10" db="EMBL/GenBank/DDBJ databases">
        <authorList>
            <person name="Varghese N."/>
            <person name="Submissions S."/>
        </authorList>
    </citation>
    <scope>NUCLEOTIDE SEQUENCE [LARGE SCALE GENOMIC DNA]</scope>
    <source>
        <strain evidence="5">DSM 8344</strain>
    </source>
</reference>
<sequence length="149" mass="16442">MKVKDVMQTNVITIRTDMEIKEVAKILYDHQISGAPVVDSEGKLVGIVSEGDLLHKETNPQIPGVVGILGALIYYRGVRQYQSDLKKLIALQASEIMTSQVVKINKEASIEEAASLMVSKKIKRLPVIEDGKIVGIVTRMDIIKTLIDD</sequence>
<dbReference type="InterPro" id="IPR046342">
    <property type="entry name" value="CBS_dom_sf"/>
</dbReference>
<evidence type="ECO:0000259" key="3">
    <source>
        <dbReference type="PROSITE" id="PS51371"/>
    </source>
</evidence>
<dbReference type="STRING" id="1121419.SAMN05443529_12152"/>
<evidence type="ECO:0000313" key="4">
    <source>
        <dbReference type="EMBL" id="SDH89053.1"/>
    </source>
</evidence>
<organism evidence="4 5">
    <name type="scientific">Desulfosporosinus hippei DSM 8344</name>
    <dbReference type="NCBI Taxonomy" id="1121419"/>
    <lineage>
        <taxon>Bacteria</taxon>
        <taxon>Bacillati</taxon>
        <taxon>Bacillota</taxon>
        <taxon>Clostridia</taxon>
        <taxon>Eubacteriales</taxon>
        <taxon>Desulfitobacteriaceae</taxon>
        <taxon>Desulfosporosinus</taxon>
    </lineage>
</organism>
<dbReference type="Gene3D" id="3.10.580.10">
    <property type="entry name" value="CBS-domain"/>
    <property type="match status" value="1"/>
</dbReference>
<feature type="domain" description="CBS" evidence="3">
    <location>
        <begin position="97"/>
        <end position="149"/>
    </location>
</feature>
<keyword evidence="1 2" id="KW-0129">CBS domain</keyword>
<dbReference type="CDD" id="cd04586">
    <property type="entry name" value="CBS_pair_BON_assoc"/>
    <property type="match status" value="1"/>
</dbReference>
<dbReference type="PROSITE" id="PS51371">
    <property type="entry name" value="CBS"/>
    <property type="match status" value="2"/>
</dbReference>
<dbReference type="InterPro" id="IPR051257">
    <property type="entry name" value="Diverse_CBS-Domain"/>
</dbReference>
<proteinExistence type="predicted"/>
<evidence type="ECO:0000256" key="2">
    <source>
        <dbReference type="PROSITE-ProRule" id="PRU00703"/>
    </source>
</evidence>
<dbReference type="InterPro" id="IPR000644">
    <property type="entry name" value="CBS_dom"/>
</dbReference>
<dbReference type="RefSeq" id="WP_092334760.1">
    <property type="nucleotide sequence ID" value="NZ_FNCP01000021.1"/>
</dbReference>
<name>A0A1G8G3M4_9FIRM</name>
<keyword evidence="5" id="KW-1185">Reference proteome</keyword>
<accession>A0A1G8G3M4</accession>
<dbReference type="PANTHER" id="PTHR43080:SF2">
    <property type="entry name" value="CBS DOMAIN-CONTAINING PROTEIN"/>
    <property type="match status" value="1"/>
</dbReference>
<dbReference type="SUPFAM" id="SSF54631">
    <property type="entry name" value="CBS-domain pair"/>
    <property type="match status" value="1"/>
</dbReference>
<dbReference type="Pfam" id="PF00571">
    <property type="entry name" value="CBS"/>
    <property type="match status" value="2"/>
</dbReference>
<dbReference type="SMART" id="SM00116">
    <property type="entry name" value="CBS"/>
    <property type="match status" value="2"/>
</dbReference>
<gene>
    <name evidence="4" type="ORF">SAMN05443529_12152</name>
</gene>
<protein>
    <submittedName>
        <fullName evidence="4">CBS domain-containing protein</fullName>
    </submittedName>
</protein>
<feature type="domain" description="CBS" evidence="3">
    <location>
        <begin position="7"/>
        <end position="64"/>
    </location>
</feature>